<organism evidence="2 3">
    <name type="scientific">Phascolomyces articulosus</name>
    <dbReference type="NCBI Taxonomy" id="60185"/>
    <lineage>
        <taxon>Eukaryota</taxon>
        <taxon>Fungi</taxon>
        <taxon>Fungi incertae sedis</taxon>
        <taxon>Mucoromycota</taxon>
        <taxon>Mucoromycotina</taxon>
        <taxon>Mucoromycetes</taxon>
        <taxon>Mucorales</taxon>
        <taxon>Lichtheimiaceae</taxon>
        <taxon>Phascolomyces</taxon>
    </lineage>
</organism>
<reference evidence="2" key="1">
    <citation type="journal article" date="2022" name="IScience">
        <title>Evolution of zygomycete secretomes and the origins of terrestrial fungal ecologies.</title>
        <authorList>
            <person name="Chang Y."/>
            <person name="Wang Y."/>
            <person name="Mondo S."/>
            <person name="Ahrendt S."/>
            <person name="Andreopoulos W."/>
            <person name="Barry K."/>
            <person name="Beard J."/>
            <person name="Benny G.L."/>
            <person name="Blankenship S."/>
            <person name="Bonito G."/>
            <person name="Cuomo C."/>
            <person name="Desiro A."/>
            <person name="Gervers K.A."/>
            <person name="Hundley H."/>
            <person name="Kuo A."/>
            <person name="LaButti K."/>
            <person name="Lang B.F."/>
            <person name="Lipzen A."/>
            <person name="O'Donnell K."/>
            <person name="Pangilinan J."/>
            <person name="Reynolds N."/>
            <person name="Sandor L."/>
            <person name="Smith M.E."/>
            <person name="Tsang A."/>
            <person name="Grigoriev I.V."/>
            <person name="Stajich J.E."/>
            <person name="Spatafora J.W."/>
        </authorList>
    </citation>
    <scope>NUCLEOTIDE SEQUENCE</scope>
    <source>
        <strain evidence="2">RSA 2281</strain>
    </source>
</reference>
<feature type="region of interest" description="Disordered" evidence="1">
    <location>
        <begin position="104"/>
        <end position="340"/>
    </location>
</feature>
<reference evidence="2" key="2">
    <citation type="submission" date="2023-02" db="EMBL/GenBank/DDBJ databases">
        <authorList>
            <consortium name="DOE Joint Genome Institute"/>
            <person name="Mondo S.J."/>
            <person name="Chang Y."/>
            <person name="Wang Y."/>
            <person name="Ahrendt S."/>
            <person name="Andreopoulos W."/>
            <person name="Barry K."/>
            <person name="Beard J."/>
            <person name="Benny G.L."/>
            <person name="Blankenship S."/>
            <person name="Bonito G."/>
            <person name="Cuomo C."/>
            <person name="Desiro A."/>
            <person name="Gervers K.A."/>
            <person name="Hundley H."/>
            <person name="Kuo A."/>
            <person name="LaButti K."/>
            <person name="Lang B.F."/>
            <person name="Lipzen A."/>
            <person name="O'Donnell K."/>
            <person name="Pangilinan J."/>
            <person name="Reynolds N."/>
            <person name="Sandor L."/>
            <person name="Smith M.W."/>
            <person name="Tsang A."/>
            <person name="Grigoriev I.V."/>
            <person name="Stajich J.E."/>
            <person name="Spatafora J.W."/>
        </authorList>
    </citation>
    <scope>NUCLEOTIDE SEQUENCE</scope>
    <source>
        <strain evidence="2">RSA 2281</strain>
    </source>
</reference>
<evidence type="ECO:0000256" key="1">
    <source>
        <dbReference type="SAM" id="MobiDB-lite"/>
    </source>
</evidence>
<keyword evidence="3" id="KW-1185">Reference proteome</keyword>
<dbReference type="Proteomes" id="UP001209540">
    <property type="component" value="Unassembled WGS sequence"/>
</dbReference>
<feature type="compositionally biased region" description="Basic and acidic residues" evidence="1">
    <location>
        <begin position="251"/>
        <end position="260"/>
    </location>
</feature>
<feature type="compositionally biased region" description="Low complexity" evidence="1">
    <location>
        <begin position="106"/>
        <end position="117"/>
    </location>
</feature>
<feature type="compositionally biased region" description="Polar residues" evidence="1">
    <location>
        <begin position="293"/>
        <end position="315"/>
    </location>
</feature>
<feature type="region of interest" description="Disordered" evidence="1">
    <location>
        <begin position="384"/>
        <end position="421"/>
    </location>
</feature>
<feature type="compositionally biased region" description="Polar residues" evidence="1">
    <location>
        <begin position="118"/>
        <end position="159"/>
    </location>
</feature>
<protein>
    <submittedName>
        <fullName evidence="2">Uncharacterized protein</fullName>
    </submittedName>
</protein>
<accession>A0AAD5PGW2</accession>
<feature type="compositionally biased region" description="Basic and acidic residues" evidence="1">
    <location>
        <begin position="269"/>
        <end position="278"/>
    </location>
</feature>
<gene>
    <name evidence="2" type="ORF">BDA99DRAFT_557038</name>
</gene>
<sequence length="597" mass="67365">MNLNLSKSRYERFLSRRRGDRPVHAIDPLVFLSEEEYLKKRNTTSLDSRLDILQKTRKRKESLQDGENVLGLSDEHINKLARIQRGPRYGLPPTSTEKFVIKPYVDQNDSNDSIQQQTPPKRQVMNNRTMTDNNSYHQNSPSNRSIQSHASSVAESVRSNRSKTSRSILSITSGRAPLSIRSLNSNHSKRSKQMDEKSDGVKEIEKENVGAQEKSTTPPGKETVMERFLVQSKVDHHTSDNQSIKAVIARVDPEKRDVDKNSQTSSFKESTHDNDKSSVSDPSTGALEKPGVNKSTSGSPNDNLPDNNQPITKVVSTGDLEEPEEDQTVQGSPKDDIRDDVTDFEIEYDYGDEGGVFVGEEVQQDRGLTPSALPPSSLPLQDQYQESVSSLTHDHESRNTTPKDAEPTAKPGRLPASRQQIGRSGSVNHLEYLVSKLFADYTTQTPTDQELKIIRETIYNAIPIRPSNRKSKPLVETLKELGVVAMNCAGTIVVDDEYHRVVLDTLAQVVKQQFDYQAALCQKQEELRIKLGYIKVLQDRAQNRLLDAQIKRRKMAFESGELRKKCEELHTQNEINKDVISLFNKLKERASKSRTFL</sequence>
<dbReference type="AlphaFoldDB" id="A0AAD5PGW2"/>
<feature type="compositionally biased region" description="Basic and acidic residues" evidence="1">
    <location>
        <begin position="392"/>
        <end position="407"/>
    </location>
</feature>
<comment type="caution">
    <text evidence="2">The sequence shown here is derived from an EMBL/GenBank/DDBJ whole genome shotgun (WGS) entry which is preliminary data.</text>
</comment>
<evidence type="ECO:0000313" key="2">
    <source>
        <dbReference type="EMBL" id="KAI9271826.1"/>
    </source>
</evidence>
<dbReference type="EMBL" id="JAIXMP010000006">
    <property type="protein sequence ID" value="KAI9271826.1"/>
    <property type="molecule type" value="Genomic_DNA"/>
</dbReference>
<feature type="compositionally biased region" description="Basic and acidic residues" evidence="1">
    <location>
        <begin position="192"/>
        <end position="208"/>
    </location>
</feature>
<proteinExistence type="predicted"/>
<name>A0AAD5PGW2_9FUNG</name>
<evidence type="ECO:0000313" key="3">
    <source>
        <dbReference type="Proteomes" id="UP001209540"/>
    </source>
</evidence>